<feature type="domain" description="SHSP" evidence="3">
    <location>
        <begin position="19"/>
        <end position="117"/>
    </location>
</feature>
<reference evidence="5 6" key="1">
    <citation type="submission" date="2022-11" db="UniProtKB">
        <authorList>
            <consortium name="WormBaseParasite"/>
        </authorList>
    </citation>
    <scope>IDENTIFICATION</scope>
</reference>
<dbReference type="CDD" id="cd06526">
    <property type="entry name" value="metazoan_ACD"/>
    <property type="match status" value="1"/>
</dbReference>
<dbReference type="GO" id="GO:0042026">
    <property type="term" value="P:protein refolding"/>
    <property type="evidence" value="ECO:0007669"/>
    <property type="project" value="TreeGrafter"/>
</dbReference>
<comment type="similarity">
    <text evidence="1 2">Belongs to the small heat shock protein (HSP20) family.</text>
</comment>
<protein>
    <submittedName>
        <fullName evidence="5 6">SHSP domain-containing protein</fullName>
    </submittedName>
</protein>
<dbReference type="PANTHER" id="PTHR45640">
    <property type="entry name" value="HEAT SHOCK PROTEIN HSP-12.2-RELATED"/>
    <property type="match status" value="1"/>
</dbReference>
<dbReference type="SUPFAM" id="SSF49764">
    <property type="entry name" value="HSP20-like chaperones"/>
    <property type="match status" value="1"/>
</dbReference>
<dbReference type="PRINTS" id="PR00299">
    <property type="entry name" value="ACRYSTALLIN"/>
</dbReference>
<accession>A0A914VKK7</accession>
<dbReference type="InterPro" id="IPR008978">
    <property type="entry name" value="HSP20-like_chaperone"/>
</dbReference>
<organism evidence="4 5">
    <name type="scientific">Plectus sambesii</name>
    <dbReference type="NCBI Taxonomy" id="2011161"/>
    <lineage>
        <taxon>Eukaryota</taxon>
        <taxon>Metazoa</taxon>
        <taxon>Ecdysozoa</taxon>
        <taxon>Nematoda</taxon>
        <taxon>Chromadorea</taxon>
        <taxon>Plectida</taxon>
        <taxon>Plectina</taxon>
        <taxon>Plectoidea</taxon>
        <taxon>Plectidae</taxon>
        <taxon>Plectus</taxon>
    </lineage>
</organism>
<name>A0A914VKK7_9BILA</name>
<dbReference type="GO" id="GO:0009408">
    <property type="term" value="P:response to heat"/>
    <property type="evidence" value="ECO:0007669"/>
    <property type="project" value="TreeGrafter"/>
</dbReference>
<dbReference type="AlphaFoldDB" id="A0A914VKK7"/>
<dbReference type="Gene3D" id="2.60.40.790">
    <property type="match status" value="1"/>
</dbReference>
<evidence type="ECO:0000313" key="6">
    <source>
        <dbReference type="WBParaSite" id="PSAMB.scaffold3487size18072.g21591.t1"/>
    </source>
</evidence>
<evidence type="ECO:0000313" key="5">
    <source>
        <dbReference type="WBParaSite" id="PSAMB.scaffold210size65584.g3274.t1"/>
    </source>
</evidence>
<dbReference type="Pfam" id="PF00011">
    <property type="entry name" value="HSP20"/>
    <property type="match status" value="1"/>
</dbReference>
<dbReference type="InterPro" id="IPR001436">
    <property type="entry name" value="Alpha-crystallin/sHSP_animal"/>
</dbReference>
<proteinExistence type="inferred from homology"/>
<evidence type="ECO:0000256" key="2">
    <source>
        <dbReference type="RuleBase" id="RU003616"/>
    </source>
</evidence>
<evidence type="ECO:0000256" key="1">
    <source>
        <dbReference type="PROSITE-ProRule" id="PRU00285"/>
    </source>
</evidence>
<dbReference type="WBParaSite" id="PSAMB.scaffold3487size18072.g21591.t1">
    <property type="protein sequence ID" value="PSAMB.scaffold3487size18072.g21591.t1"/>
    <property type="gene ID" value="PSAMB.scaffold3487size18072.g21591"/>
</dbReference>
<evidence type="ECO:0000259" key="3">
    <source>
        <dbReference type="PROSITE" id="PS01031"/>
    </source>
</evidence>
<dbReference type="WBParaSite" id="PSAMB.scaffold210size65584.g3274.t1">
    <property type="protein sequence ID" value="PSAMB.scaffold210size65584.g3274.t1"/>
    <property type="gene ID" value="PSAMB.scaffold210size65584.g3274"/>
</dbReference>
<keyword evidence="4" id="KW-1185">Reference proteome</keyword>
<evidence type="ECO:0000313" key="4">
    <source>
        <dbReference type="Proteomes" id="UP000887566"/>
    </source>
</evidence>
<dbReference type="GO" id="GO:0051082">
    <property type="term" value="F:unfolded protein binding"/>
    <property type="evidence" value="ECO:0007669"/>
    <property type="project" value="TreeGrafter"/>
</dbReference>
<dbReference type="PANTHER" id="PTHR45640:SF35">
    <property type="entry name" value="HEAT SHOCK PROTEIN HSP-12.2"/>
    <property type="match status" value="1"/>
</dbReference>
<sequence length="117" mass="13251">MDGATVPLSHNWSAKEWDWPLQHDDGSVKVMDTPEDFGVQLDCQFFSPKELEVRVAGDQLVVHGRHHMSSGASGIEFDREVHRSYKLPSDVDTKTLKSHFNKKGVLTIVANKKRMSF</sequence>
<dbReference type="Proteomes" id="UP000887566">
    <property type="component" value="Unplaced"/>
</dbReference>
<dbReference type="GO" id="GO:0005634">
    <property type="term" value="C:nucleus"/>
    <property type="evidence" value="ECO:0007669"/>
    <property type="project" value="TreeGrafter"/>
</dbReference>
<dbReference type="InterPro" id="IPR002068">
    <property type="entry name" value="A-crystallin/Hsp20_dom"/>
</dbReference>
<dbReference type="GO" id="GO:0005737">
    <property type="term" value="C:cytoplasm"/>
    <property type="evidence" value="ECO:0007669"/>
    <property type="project" value="TreeGrafter"/>
</dbReference>
<dbReference type="PROSITE" id="PS01031">
    <property type="entry name" value="SHSP"/>
    <property type="match status" value="1"/>
</dbReference>